<dbReference type="Proteomes" id="UP001595741">
    <property type="component" value="Unassembled WGS sequence"/>
</dbReference>
<proteinExistence type="inferred from homology"/>
<dbReference type="InterPro" id="IPR036264">
    <property type="entry name" value="Bact_exopeptidase_dim_dom"/>
</dbReference>
<name>A0ABV7RF48_9NEIS</name>
<keyword evidence="5" id="KW-0028">Amino-acid biosynthesis</keyword>
<dbReference type="NCBIfam" id="TIGR01892">
    <property type="entry name" value="AcOrn-deacetyl"/>
    <property type="match status" value="1"/>
</dbReference>
<keyword evidence="9" id="KW-0170">Cobalt</keyword>
<evidence type="ECO:0000256" key="2">
    <source>
        <dbReference type="ARBA" id="ARBA00005691"/>
    </source>
</evidence>
<dbReference type="PROSITE" id="PS00759">
    <property type="entry name" value="ARGE_DAPE_CPG2_2"/>
    <property type="match status" value="1"/>
</dbReference>
<dbReference type="Gene3D" id="3.30.70.360">
    <property type="match status" value="1"/>
</dbReference>
<protein>
    <submittedName>
        <fullName evidence="11">Acetylornithine deacetylase</fullName>
        <ecNumber evidence="11">3.5.1.16</ecNumber>
    </submittedName>
</protein>
<organism evidence="11 12">
    <name type="scientific">Vogesella facilis</name>
    <dbReference type="NCBI Taxonomy" id="1655232"/>
    <lineage>
        <taxon>Bacteria</taxon>
        <taxon>Pseudomonadati</taxon>
        <taxon>Pseudomonadota</taxon>
        <taxon>Betaproteobacteria</taxon>
        <taxon>Neisseriales</taxon>
        <taxon>Chromobacteriaceae</taxon>
        <taxon>Vogesella</taxon>
    </lineage>
</organism>
<evidence type="ECO:0000259" key="10">
    <source>
        <dbReference type="Pfam" id="PF07687"/>
    </source>
</evidence>
<dbReference type="SUPFAM" id="SSF53187">
    <property type="entry name" value="Zn-dependent exopeptidases"/>
    <property type="match status" value="1"/>
</dbReference>
<dbReference type="InterPro" id="IPR001261">
    <property type="entry name" value="ArgE/DapE_CS"/>
</dbReference>
<accession>A0ABV7RF48</accession>
<dbReference type="EC" id="3.5.1.16" evidence="11"/>
<dbReference type="InterPro" id="IPR002933">
    <property type="entry name" value="Peptidase_M20"/>
</dbReference>
<dbReference type="Gene3D" id="3.40.630.10">
    <property type="entry name" value="Zn peptidases"/>
    <property type="match status" value="1"/>
</dbReference>
<dbReference type="SUPFAM" id="SSF55031">
    <property type="entry name" value="Bacterial exopeptidase dimerisation domain"/>
    <property type="match status" value="1"/>
</dbReference>
<comment type="caution">
    <text evidence="11">The sequence shown here is derived from an EMBL/GenBank/DDBJ whole genome shotgun (WGS) entry which is preliminary data.</text>
</comment>
<evidence type="ECO:0000256" key="1">
    <source>
        <dbReference type="ARBA" id="ARBA00001947"/>
    </source>
</evidence>
<keyword evidence="3" id="KW-0963">Cytoplasm</keyword>
<dbReference type="EMBL" id="JBHRXN010000017">
    <property type="protein sequence ID" value="MFC3532064.1"/>
    <property type="molecule type" value="Genomic_DNA"/>
</dbReference>
<reference evidence="12" key="1">
    <citation type="journal article" date="2019" name="Int. J. Syst. Evol. Microbiol.">
        <title>The Global Catalogue of Microorganisms (GCM) 10K type strain sequencing project: providing services to taxonomists for standard genome sequencing and annotation.</title>
        <authorList>
            <consortium name="The Broad Institute Genomics Platform"/>
            <consortium name="The Broad Institute Genome Sequencing Center for Infectious Disease"/>
            <person name="Wu L."/>
            <person name="Ma J."/>
        </authorList>
    </citation>
    <scope>NUCLEOTIDE SEQUENCE [LARGE SCALE GENOMIC DNA]</scope>
    <source>
        <strain evidence="12">KCTC 42742</strain>
    </source>
</reference>
<keyword evidence="4" id="KW-0055">Arginine biosynthesis</keyword>
<dbReference type="Pfam" id="PF07687">
    <property type="entry name" value="M20_dimer"/>
    <property type="match status" value="1"/>
</dbReference>
<evidence type="ECO:0000313" key="11">
    <source>
        <dbReference type="EMBL" id="MFC3532064.1"/>
    </source>
</evidence>
<evidence type="ECO:0000256" key="8">
    <source>
        <dbReference type="ARBA" id="ARBA00022833"/>
    </source>
</evidence>
<sequence length="390" mass="41790">MMEQYSSLGLLQTLVGFDTVSQHSNLALIHFVRDYLAQYGIASQLVCNEEGSKANLYATIGPTDRGGVMLAGHTDVVPVTGQHWSSDPFRLDVRDGRAYGRGSADMKGFIAAVLAAVPAFAAAKLHTPLHIALTYDEEIGCIGVRRLLDVLGGLPVLPQMAIVGEPTLMRLVAAHKGKVAYQVKLRGKEGHSSNPAAGVNAVEYAAELITFIRELARERAERGPFDPLYEVPYTTLHVGKMHGGTALNIIPAASEFEFEIRHLPEDDPQPLLNAICNYARGQLLPAMRAVDPAAGIEFVERSSYPGLLTAPDAAVVRFVQSLLGDERAPAKIAFGTEAGLFSQRVGIPAVVLGPGSIDQAHKPDEWLALDQLSACDTLLATLLQRLGGQG</sequence>
<dbReference type="InterPro" id="IPR050072">
    <property type="entry name" value="Peptidase_M20A"/>
</dbReference>
<evidence type="ECO:0000313" key="12">
    <source>
        <dbReference type="Proteomes" id="UP001595741"/>
    </source>
</evidence>
<evidence type="ECO:0000256" key="9">
    <source>
        <dbReference type="ARBA" id="ARBA00023285"/>
    </source>
</evidence>
<keyword evidence="6" id="KW-0479">Metal-binding</keyword>
<dbReference type="InterPro" id="IPR010169">
    <property type="entry name" value="AcOrn-deacetyl"/>
</dbReference>
<keyword evidence="7 11" id="KW-0378">Hydrolase</keyword>
<dbReference type="PANTHER" id="PTHR43808:SF31">
    <property type="entry name" value="N-ACETYL-L-CITRULLINE DEACETYLASE"/>
    <property type="match status" value="1"/>
</dbReference>
<comment type="similarity">
    <text evidence="2">Belongs to the peptidase M20A family. ArgE subfamily.</text>
</comment>
<gene>
    <name evidence="11" type="primary">argE</name>
    <name evidence="11" type="ORF">ACFOLG_07680</name>
</gene>
<dbReference type="RefSeq" id="WP_386090336.1">
    <property type="nucleotide sequence ID" value="NZ_JBHRXN010000017.1"/>
</dbReference>
<dbReference type="InterPro" id="IPR011650">
    <property type="entry name" value="Peptidase_M20_dimer"/>
</dbReference>
<dbReference type="PROSITE" id="PS00758">
    <property type="entry name" value="ARGE_DAPE_CPG2_1"/>
    <property type="match status" value="1"/>
</dbReference>
<keyword evidence="8" id="KW-0862">Zinc</keyword>
<dbReference type="GO" id="GO:0008777">
    <property type="term" value="F:acetylornithine deacetylase activity"/>
    <property type="evidence" value="ECO:0007669"/>
    <property type="project" value="UniProtKB-EC"/>
</dbReference>
<evidence type="ECO:0000256" key="7">
    <source>
        <dbReference type="ARBA" id="ARBA00022801"/>
    </source>
</evidence>
<dbReference type="CDD" id="cd03894">
    <property type="entry name" value="M20_ArgE"/>
    <property type="match status" value="1"/>
</dbReference>
<evidence type="ECO:0000256" key="3">
    <source>
        <dbReference type="ARBA" id="ARBA00022490"/>
    </source>
</evidence>
<dbReference type="Pfam" id="PF01546">
    <property type="entry name" value="Peptidase_M20"/>
    <property type="match status" value="1"/>
</dbReference>
<evidence type="ECO:0000256" key="6">
    <source>
        <dbReference type="ARBA" id="ARBA00022723"/>
    </source>
</evidence>
<feature type="domain" description="Peptidase M20 dimerisation" evidence="10">
    <location>
        <begin position="174"/>
        <end position="280"/>
    </location>
</feature>
<evidence type="ECO:0000256" key="5">
    <source>
        <dbReference type="ARBA" id="ARBA00022605"/>
    </source>
</evidence>
<comment type="cofactor">
    <cofactor evidence="1">
        <name>Zn(2+)</name>
        <dbReference type="ChEBI" id="CHEBI:29105"/>
    </cofactor>
</comment>
<keyword evidence="12" id="KW-1185">Reference proteome</keyword>
<evidence type="ECO:0000256" key="4">
    <source>
        <dbReference type="ARBA" id="ARBA00022571"/>
    </source>
</evidence>
<dbReference type="PANTHER" id="PTHR43808">
    <property type="entry name" value="ACETYLORNITHINE DEACETYLASE"/>
    <property type="match status" value="1"/>
</dbReference>
<dbReference type="NCBIfam" id="NF005710">
    <property type="entry name" value="PRK07522.1"/>
    <property type="match status" value="1"/>
</dbReference>